<dbReference type="EMBL" id="MU117962">
    <property type="protein sequence ID" value="KAF9653797.1"/>
    <property type="molecule type" value="Genomic_DNA"/>
</dbReference>
<protein>
    <submittedName>
        <fullName evidence="1">Uncharacterized protein</fullName>
    </submittedName>
</protein>
<evidence type="ECO:0000313" key="1">
    <source>
        <dbReference type="EMBL" id="KAF9653797.1"/>
    </source>
</evidence>
<proteinExistence type="predicted"/>
<reference evidence="1" key="1">
    <citation type="submission" date="2019-10" db="EMBL/GenBank/DDBJ databases">
        <authorList>
            <consortium name="DOE Joint Genome Institute"/>
            <person name="Kuo A."/>
            <person name="Miyauchi S."/>
            <person name="Kiss E."/>
            <person name="Drula E."/>
            <person name="Kohler A."/>
            <person name="Sanchez-Garcia M."/>
            <person name="Andreopoulos B."/>
            <person name="Barry K.W."/>
            <person name="Bonito G."/>
            <person name="Buee M."/>
            <person name="Carver A."/>
            <person name="Chen C."/>
            <person name="Cichocki N."/>
            <person name="Clum A."/>
            <person name="Culley D."/>
            <person name="Crous P.W."/>
            <person name="Fauchery L."/>
            <person name="Girlanda M."/>
            <person name="Hayes R."/>
            <person name="Keri Z."/>
            <person name="Labutti K."/>
            <person name="Lipzen A."/>
            <person name="Lombard V."/>
            <person name="Magnuson J."/>
            <person name="Maillard F."/>
            <person name="Morin E."/>
            <person name="Murat C."/>
            <person name="Nolan M."/>
            <person name="Ohm R."/>
            <person name="Pangilinan J."/>
            <person name="Pereira M."/>
            <person name="Perotto S."/>
            <person name="Peter M."/>
            <person name="Riley R."/>
            <person name="Sitrit Y."/>
            <person name="Stielow B."/>
            <person name="Szollosi G."/>
            <person name="Zifcakova L."/>
            <person name="Stursova M."/>
            <person name="Spatafora J.W."/>
            <person name="Tedersoo L."/>
            <person name="Vaario L.-M."/>
            <person name="Yamada A."/>
            <person name="Yan M."/>
            <person name="Wang P."/>
            <person name="Xu J."/>
            <person name="Bruns T."/>
            <person name="Baldrian P."/>
            <person name="Vilgalys R."/>
            <person name="Henrissat B."/>
            <person name="Grigoriev I.V."/>
            <person name="Hibbett D."/>
            <person name="Nagy L.G."/>
            <person name="Martin F.M."/>
        </authorList>
    </citation>
    <scope>NUCLEOTIDE SEQUENCE</scope>
    <source>
        <strain evidence="1">P2</strain>
    </source>
</reference>
<sequence>MFLLGLLLPALLFFTKSAAQSTVVCVAGQCIQGYTNLTIGAQLSAPGAATDIRLLPGRYTTATDPELLHSLLTNKDATLRPLSQGFTNNGTISLPLDVALQPGVAVYSQSMYSGNELFAPLPTSPVGNSSTPITSQSFALSSNVWLSMHSGSDRVIFWSSVPDVAQLPVSVATGALAILDIQSSSCTPACSGNGVCSASGTCTCPTGFTGSACESCAQGFFGPKCQSCPSNCDKCDQGITGTGICLAPAVTNLPSTCNCVNGVCGSNGQCTCNPGWTTGTNGTSCSACSKDFYKTSDGNCQVCQLGCTECADGTGTCITCQSGLTQDANDRSKCIAPKTSTSTGIECPVGSFSDGTICSPCSPSCATCSGPTSNDCIICASGTYKFHGSCVSADGNGVCTGSSLIADNNKKECDSCPSKCTGCKIPGFNVISTVDQLQCTGCLPGFVLNGGKCVQSCPSGTFVDPTDNTCKKCDASCSTCSGSANLCLTCANNQLASSGSSSGICLACHPDCATCSGGGFNQCSSCPPNRPVLTNGRCLPTCAQNQYFDKTTSTCQACDSSCSSCSGPGSTSCLACGNSNNKVLRGGSTSVIPGMGVCLSELVVVPEPSGTANVPPLPTITGINSPAPAKSNSNRLQWWQILLMTLGCAFIFTVFLMCWRRRARKRRANKTKQFAIAKKLDDPGNWKQRLIRFGERLFGHTSKNRLAGHHMYTANTQGYSRDTKRGDIALRDLEEQRRWRDDPKRPTTYHDDDLDGIVGAYEYEQSTRSTPSEYSRYYRRQSHSNPSAELDREENVLESLASRSIYSQVTGANKKAPEPRLPVRDLPGSRFSMSTSSGSSNRSRTLTPAQEYKSSVQHREVQPNLTGSSGNSSNSNNPFRKYI</sequence>
<gene>
    <name evidence="1" type="ORF">BDM02DRAFT_3152780</name>
</gene>
<evidence type="ECO:0000313" key="2">
    <source>
        <dbReference type="Proteomes" id="UP000886501"/>
    </source>
</evidence>
<accession>A0ACB6ZW80</accession>
<organism evidence="1 2">
    <name type="scientific">Thelephora ganbajun</name>
    <name type="common">Ganba fungus</name>
    <dbReference type="NCBI Taxonomy" id="370292"/>
    <lineage>
        <taxon>Eukaryota</taxon>
        <taxon>Fungi</taxon>
        <taxon>Dikarya</taxon>
        <taxon>Basidiomycota</taxon>
        <taxon>Agaricomycotina</taxon>
        <taxon>Agaricomycetes</taxon>
        <taxon>Thelephorales</taxon>
        <taxon>Thelephoraceae</taxon>
        <taxon>Thelephora</taxon>
    </lineage>
</organism>
<dbReference type="Proteomes" id="UP000886501">
    <property type="component" value="Unassembled WGS sequence"/>
</dbReference>
<comment type="caution">
    <text evidence="1">The sequence shown here is derived from an EMBL/GenBank/DDBJ whole genome shotgun (WGS) entry which is preliminary data.</text>
</comment>
<name>A0ACB6ZW80_THEGA</name>
<keyword evidence="2" id="KW-1185">Reference proteome</keyword>
<reference evidence="1" key="2">
    <citation type="journal article" date="2020" name="Nat. Commun.">
        <title>Large-scale genome sequencing of mycorrhizal fungi provides insights into the early evolution of symbiotic traits.</title>
        <authorList>
            <person name="Miyauchi S."/>
            <person name="Kiss E."/>
            <person name="Kuo A."/>
            <person name="Drula E."/>
            <person name="Kohler A."/>
            <person name="Sanchez-Garcia M."/>
            <person name="Morin E."/>
            <person name="Andreopoulos B."/>
            <person name="Barry K.W."/>
            <person name="Bonito G."/>
            <person name="Buee M."/>
            <person name="Carver A."/>
            <person name="Chen C."/>
            <person name="Cichocki N."/>
            <person name="Clum A."/>
            <person name="Culley D."/>
            <person name="Crous P.W."/>
            <person name="Fauchery L."/>
            <person name="Girlanda M."/>
            <person name="Hayes R.D."/>
            <person name="Keri Z."/>
            <person name="LaButti K."/>
            <person name="Lipzen A."/>
            <person name="Lombard V."/>
            <person name="Magnuson J."/>
            <person name="Maillard F."/>
            <person name="Murat C."/>
            <person name="Nolan M."/>
            <person name="Ohm R.A."/>
            <person name="Pangilinan J."/>
            <person name="Pereira M.F."/>
            <person name="Perotto S."/>
            <person name="Peter M."/>
            <person name="Pfister S."/>
            <person name="Riley R."/>
            <person name="Sitrit Y."/>
            <person name="Stielow J.B."/>
            <person name="Szollosi G."/>
            <person name="Zifcakova L."/>
            <person name="Stursova M."/>
            <person name="Spatafora J.W."/>
            <person name="Tedersoo L."/>
            <person name="Vaario L.M."/>
            <person name="Yamada A."/>
            <person name="Yan M."/>
            <person name="Wang P."/>
            <person name="Xu J."/>
            <person name="Bruns T."/>
            <person name="Baldrian P."/>
            <person name="Vilgalys R."/>
            <person name="Dunand C."/>
            <person name="Henrissat B."/>
            <person name="Grigoriev I.V."/>
            <person name="Hibbett D."/>
            <person name="Nagy L.G."/>
            <person name="Martin F.M."/>
        </authorList>
    </citation>
    <scope>NUCLEOTIDE SEQUENCE</scope>
    <source>
        <strain evidence="1">P2</strain>
    </source>
</reference>